<sequence length="172" mass="19088">MDEHTDAEGVDPPAENVPGWLPDRNRWEHATLRRATLHGVALFNDAAYHEAHDCFEAEWYNYGRGTVESAYARGMVQVAAGAYKHFDFRGETASSDGAQSGDDAGMRSLFRTALQYLRAPPNRFYGVDLLDVRTTVTNALDSPQVLDGWRITLDGATPVAGRESYEYADSLE</sequence>
<dbReference type="AlphaFoldDB" id="A0A6B0T4V2"/>
<evidence type="ECO:0000313" key="2">
    <source>
        <dbReference type="EMBL" id="MXR51206.1"/>
    </source>
</evidence>
<dbReference type="InterPro" id="IPR005500">
    <property type="entry name" value="DUF309"/>
</dbReference>
<dbReference type="Proteomes" id="UP000466535">
    <property type="component" value="Unassembled WGS sequence"/>
</dbReference>
<protein>
    <submittedName>
        <fullName evidence="2">DUF309 domain-containing protein</fullName>
    </submittedName>
</protein>
<dbReference type="Pfam" id="PF03745">
    <property type="entry name" value="DUF309"/>
    <property type="match status" value="1"/>
</dbReference>
<keyword evidence="3" id="KW-1185">Reference proteome</keyword>
<dbReference type="InterPro" id="IPR023203">
    <property type="entry name" value="TTHA0068_sf"/>
</dbReference>
<dbReference type="RefSeq" id="WP_159763351.1">
    <property type="nucleotide sequence ID" value="NZ_WUUT01000002.1"/>
</dbReference>
<gene>
    <name evidence="2" type="ORF">GRX03_06260</name>
</gene>
<dbReference type="OrthoDB" id="165464at2157"/>
<dbReference type="Gene3D" id="1.10.3450.10">
    <property type="entry name" value="TTHA0068-like"/>
    <property type="match status" value="1"/>
</dbReference>
<accession>A0A6B0T4V2</accession>
<organism evidence="2 3">
    <name type="scientific">Halovenus carboxidivorans</name>
    <dbReference type="NCBI Taxonomy" id="2692199"/>
    <lineage>
        <taxon>Archaea</taxon>
        <taxon>Methanobacteriati</taxon>
        <taxon>Methanobacteriota</taxon>
        <taxon>Stenosarchaea group</taxon>
        <taxon>Halobacteria</taxon>
        <taxon>Halobacteriales</taxon>
        <taxon>Haloarculaceae</taxon>
        <taxon>Halovenus</taxon>
    </lineage>
</organism>
<reference evidence="2 3" key="1">
    <citation type="submission" date="2019-12" db="EMBL/GenBank/DDBJ databases">
        <title>Isolation and characterization of three novel carbon monoxide-oxidizing members of Halobacteria from salione crusts and soils.</title>
        <authorList>
            <person name="Myers M.R."/>
            <person name="King G.M."/>
        </authorList>
    </citation>
    <scope>NUCLEOTIDE SEQUENCE [LARGE SCALE GENOMIC DNA]</scope>
    <source>
        <strain evidence="2 3">WSH3</strain>
    </source>
</reference>
<name>A0A6B0T4V2_9EURY</name>
<dbReference type="SUPFAM" id="SSF140663">
    <property type="entry name" value="TTHA0068-like"/>
    <property type="match status" value="1"/>
</dbReference>
<evidence type="ECO:0000313" key="3">
    <source>
        <dbReference type="Proteomes" id="UP000466535"/>
    </source>
</evidence>
<evidence type="ECO:0000256" key="1">
    <source>
        <dbReference type="SAM" id="MobiDB-lite"/>
    </source>
</evidence>
<feature type="region of interest" description="Disordered" evidence="1">
    <location>
        <begin position="1"/>
        <end position="22"/>
    </location>
</feature>
<comment type="caution">
    <text evidence="2">The sequence shown here is derived from an EMBL/GenBank/DDBJ whole genome shotgun (WGS) entry which is preliminary data.</text>
</comment>
<dbReference type="EMBL" id="WUUT01000002">
    <property type="protein sequence ID" value="MXR51206.1"/>
    <property type="molecule type" value="Genomic_DNA"/>
</dbReference>
<proteinExistence type="predicted"/>